<sequence>MTSAIAESIKSRVPPRSSRRKTSQVNGMLMHMSMHSVSLEAILLKAKSLEGQQNRSSTSHLDKSRLQDDALRLLQDAAAMAKSNPEIMYSLAWENAMQRKLNAAVENANRMS</sequence>
<reference evidence="2" key="2">
    <citation type="submission" date="2021-12" db="EMBL/GenBank/DDBJ databases">
        <title>Resequencing data analysis of finger millet.</title>
        <authorList>
            <person name="Hatakeyama M."/>
            <person name="Aluri S."/>
            <person name="Balachadran M.T."/>
            <person name="Sivarajan S.R."/>
            <person name="Poveda L."/>
            <person name="Shimizu-Inatsugi R."/>
            <person name="Schlapbach R."/>
            <person name="Sreeman S.M."/>
            <person name="Shimizu K.K."/>
        </authorList>
    </citation>
    <scope>NUCLEOTIDE SEQUENCE</scope>
</reference>
<evidence type="ECO:0000313" key="3">
    <source>
        <dbReference type="Proteomes" id="UP001054889"/>
    </source>
</evidence>
<proteinExistence type="predicted"/>
<dbReference type="AlphaFoldDB" id="A0AAV5G157"/>
<gene>
    <name evidence="2" type="primary">gb29695</name>
    <name evidence="2" type="ORF">PR202_gb29695</name>
</gene>
<keyword evidence="3" id="KW-1185">Reference proteome</keyword>
<organism evidence="2 3">
    <name type="scientific">Eleusine coracana subsp. coracana</name>
    <dbReference type="NCBI Taxonomy" id="191504"/>
    <lineage>
        <taxon>Eukaryota</taxon>
        <taxon>Viridiplantae</taxon>
        <taxon>Streptophyta</taxon>
        <taxon>Embryophyta</taxon>
        <taxon>Tracheophyta</taxon>
        <taxon>Spermatophyta</taxon>
        <taxon>Magnoliopsida</taxon>
        <taxon>Liliopsida</taxon>
        <taxon>Poales</taxon>
        <taxon>Poaceae</taxon>
        <taxon>PACMAD clade</taxon>
        <taxon>Chloridoideae</taxon>
        <taxon>Cynodonteae</taxon>
        <taxon>Eleusininae</taxon>
        <taxon>Eleusine</taxon>
    </lineage>
</organism>
<reference evidence="2" key="1">
    <citation type="journal article" date="2018" name="DNA Res.">
        <title>Multiple hybrid de novo genome assembly of finger millet, an orphan allotetraploid crop.</title>
        <authorList>
            <person name="Hatakeyama M."/>
            <person name="Aluri S."/>
            <person name="Balachadran M.T."/>
            <person name="Sivarajan S.R."/>
            <person name="Patrignani A."/>
            <person name="Gruter S."/>
            <person name="Poveda L."/>
            <person name="Shimizu-Inatsugi R."/>
            <person name="Baeten J."/>
            <person name="Francoijs K.J."/>
            <person name="Nataraja K.N."/>
            <person name="Reddy Y.A.N."/>
            <person name="Phadnis S."/>
            <person name="Ravikumar R.L."/>
            <person name="Schlapbach R."/>
            <person name="Sreeman S.M."/>
            <person name="Shimizu K.K."/>
        </authorList>
    </citation>
    <scope>NUCLEOTIDE SEQUENCE</scope>
</reference>
<accession>A0AAV5G157</accession>
<comment type="caution">
    <text evidence="2">The sequence shown here is derived from an EMBL/GenBank/DDBJ whole genome shotgun (WGS) entry which is preliminary data.</text>
</comment>
<name>A0AAV5G157_ELECO</name>
<feature type="region of interest" description="Disordered" evidence="1">
    <location>
        <begin position="1"/>
        <end position="23"/>
    </location>
</feature>
<dbReference type="EMBL" id="BQKI01000130">
    <property type="protein sequence ID" value="GJN40480.1"/>
    <property type="molecule type" value="Genomic_DNA"/>
</dbReference>
<dbReference type="PANTHER" id="PTHR44102">
    <property type="entry name" value="PROTEIN NPG1"/>
    <property type="match status" value="1"/>
</dbReference>
<protein>
    <submittedName>
        <fullName evidence="2">Uncharacterized protein</fullName>
    </submittedName>
</protein>
<evidence type="ECO:0000256" key="1">
    <source>
        <dbReference type="SAM" id="MobiDB-lite"/>
    </source>
</evidence>
<evidence type="ECO:0000313" key="2">
    <source>
        <dbReference type="EMBL" id="GJN40480.1"/>
    </source>
</evidence>
<dbReference type="InterPro" id="IPR043376">
    <property type="entry name" value="NPG1-like"/>
</dbReference>
<dbReference type="Proteomes" id="UP001054889">
    <property type="component" value="Unassembled WGS sequence"/>
</dbReference>
<dbReference type="PANTHER" id="PTHR44102:SF4">
    <property type="entry name" value="PROTEIN NPGR1"/>
    <property type="match status" value="1"/>
</dbReference>